<feature type="repeat" description="WD" evidence="3">
    <location>
        <begin position="778"/>
        <end position="819"/>
    </location>
</feature>
<feature type="repeat" description="WD" evidence="3">
    <location>
        <begin position="904"/>
        <end position="933"/>
    </location>
</feature>
<dbReference type="PANTHER" id="PTHR19848">
    <property type="entry name" value="WD40 REPEAT PROTEIN"/>
    <property type="match status" value="1"/>
</dbReference>
<sequence>MAFAAGPRELVTCAHVVNTALGRDKREAAAPADAWVQVDFPFAGEPGQRLVRTASVRQWMPADGATFDLRDVAGLRLEEDLPPGVEPATLASAEDGPAGERRVGAWGPNRDGTQPRPGNVVGSLVGAYDQARLQVDGELRGVFRVQAGYSGGPVWDQSTGQVVGIVQAVPRSERAQDVYVISAETLVRAWPNVLYRPPPNPYRGLSAFGEEDAPFFFGREDFVTELVAAVEERPLIVVGGRSGIGKSSVVAAGLTPRLRQERTLAVGSFRPGDDPMPRLAAALAHAAGASRPYPVQDLQTWQDRVTEDGLAGAARLVCAATGASRLLLIIDQFEQLFTECGPDQRAALIVVLNRLLADGSRTVRVAASVRNDFLYLLNEAPDPLGTYTKDCWHHLRTMTPGELQRAIAEPARVAGGTRFDKGLVELICDDFPGRPGDLPLLEFTLTRLWELQRDRRLTLQAYRDLGGVKGALAQYAEQRFEALTPGQREAAQRIFTELLQPDNPEIARQVRRTDLRTDDWPTAELLRDARLLAITTPARGEQIVEIAHEALLRGWGRLREWAEGGREFRLWKAGVIADRQRWENHQRDPDQLLRGSALAEALDMAAEHAADIEGIAHYIALSKEHAEMEQAERSRSLRQLAALRLARHSQDALAASADGHPLALALGVLSLETAPTFDGDLALRSALRLAGRPRRRFTHNGRVVSAAFSPDGTRLATACDDGTARVWDAASGAAIVSLAHEAAVSEVVFSPDGTHVATACDDGAARVWDAVSGAELVRFAHGGWRQSVVFSPDGTCVATVGSDGAAWMWNTTAGTEGTRLDHDNEVNEVVFSPDGTRVVTAGDDALARVWDAASGAELARLTHDDAVLSVAFSPDGARVAAASSESAARVWDPVTGAEITRLIHDRSVRSVAFSPDGTRLATACADGTARVWDPVAGAEITRLAHNDEVNMVVFSLDGRYLATGSDDHSARVWDAASGTEITCLTHDRLIWSVAFSPDGTRLATACADGTARVWDPVTGAEITRLAHNDEVNAVAFSPDGRYLATGGDDRTARVWDPATGSEITRLTHDRRVWSVAFSPDGTRLATASADGTARIWVLDPPGLIAQALERLTFNLTEEQWSRYLGPDVPYRLLREDLDS</sequence>
<feature type="region of interest" description="Disordered" evidence="4">
    <location>
        <begin position="81"/>
        <end position="100"/>
    </location>
</feature>
<organism evidence="6 7">
    <name type="scientific">Nonomuraea rubra</name>
    <dbReference type="NCBI Taxonomy" id="46180"/>
    <lineage>
        <taxon>Bacteria</taxon>
        <taxon>Bacillati</taxon>
        <taxon>Actinomycetota</taxon>
        <taxon>Actinomycetes</taxon>
        <taxon>Streptosporangiales</taxon>
        <taxon>Streptosporangiaceae</taxon>
        <taxon>Nonomuraea</taxon>
    </lineage>
</organism>
<feature type="repeat" description="WD" evidence="3">
    <location>
        <begin position="737"/>
        <end position="778"/>
    </location>
</feature>
<dbReference type="InterPro" id="IPR001680">
    <property type="entry name" value="WD40_rpt"/>
</dbReference>
<dbReference type="CDD" id="cd00200">
    <property type="entry name" value="WD40"/>
    <property type="match status" value="1"/>
</dbReference>
<protein>
    <submittedName>
        <fullName evidence="6">WD40 repeat protein</fullName>
    </submittedName>
</protein>
<keyword evidence="7" id="KW-1185">Reference proteome</keyword>
<keyword evidence="2" id="KW-0677">Repeat</keyword>
<evidence type="ECO:0000313" key="6">
    <source>
        <dbReference type="EMBL" id="MBB6548864.1"/>
    </source>
</evidence>
<name>A0A7X0TZ30_9ACTN</name>
<feature type="repeat" description="WD" evidence="3">
    <location>
        <begin position="696"/>
        <end position="737"/>
    </location>
</feature>
<dbReference type="AlphaFoldDB" id="A0A7X0TZ30"/>
<dbReference type="PRINTS" id="PR00320">
    <property type="entry name" value="GPROTEINBRPT"/>
</dbReference>
<evidence type="ECO:0000259" key="5">
    <source>
        <dbReference type="Pfam" id="PF20703"/>
    </source>
</evidence>
<keyword evidence="1 3" id="KW-0853">WD repeat</keyword>
<feature type="repeat" description="WD" evidence="3">
    <location>
        <begin position="1024"/>
        <end position="1065"/>
    </location>
</feature>
<dbReference type="InterPro" id="IPR011047">
    <property type="entry name" value="Quinoprotein_ADH-like_sf"/>
</dbReference>
<dbReference type="SMART" id="SM00320">
    <property type="entry name" value="WD40"/>
    <property type="match status" value="10"/>
</dbReference>
<dbReference type="InterPro" id="IPR009003">
    <property type="entry name" value="Peptidase_S1_PA"/>
</dbReference>
<dbReference type="SUPFAM" id="SSF50998">
    <property type="entry name" value="Quinoprotein alcohol dehydrogenase-like"/>
    <property type="match status" value="1"/>
</dbReference>
<dbReference type="Pfam" id="PF20703">
    <property type="entry name" value="nSTAND1"/>
    <property type="match status" value="1"/>
</dbReference>
<evidence type="ECO:0000256" key="4">
    <source>
        <dbReference type="SAM" id="MobiDB-lite"/>
    </source>
</evidence>
<dbReference type="InterPro" id="IPR027417">
    <property type="entry name" value="P-loop_NTPase"/>
</dbReference>
<gene>
    <name evidence="6" type="ORF">HD593_003659</name>
</gene>
<feature type="repeat" description="WD" evidence="3">
    <location>
        <begin position="983"/>
        <end position="1024"/>
    </location>
</feature>
<accession>A0A7X0TZ30</accession>
<reference evidence="6 7" key="1">
    <citation type="submission" date="2020-08" db="EMBL/GenBank/DDBJ databases">
        <title>Sequencing the genomes of 1000 actinobacteria strains.</title>
        <authorList>
            <person name="Klenk H.-P."/>
        </authorList>
    </citation>
    <scope>NUCLEOTIDE SEQUENCE [LARGE SCALE GENOMIC DNA]</scope>
    <source>
        <strain evidence="6 7">DSM 43768</strain>
    </source>
</reference>
<dbReference type="PANTHER" id="PTHR19848:SF8">
    <property type="entry name" value="F-BOX AND WD REPEAT DOMAIN CONTAINING 7"/>
    <property type="match status" value="1"/>
</dbReference>
<dbReference type="Pfam" id="PF13365">
    <property type="entry name" value="Trypsin_2"/>
    <property type="match status" value="1"/>
</dbReference>
<feature type="repeat" description="WD" evidence="3">
    <location>
        <begin position="1065"/>
        <end position="1096"/>
    </location>
</feature>
<dbReference type="SUPFAM" id="SSF52540">
    <property type="entry name" value="P-loop containing nucleoside triphosphate hydrolases"/>
    <property type="match status" value="1"/>
</dbReference>
<dbReference type="PROSITE" id="PS50082">
    <property type="entry name" value="WD_REPEATS_2"/>
    <property type="match status" value="10"/>
</dbReference>
<dbReference type="PROSITE" id="PS00678">
    <property type="entry name" value="WD_REPEATS_1"/>
    <property type="match status" value="3"/>
</dbReference>
<feature type="repeat" description="WD" evidence="3">
    <location>
        <begin position="860"/>
        <end position="901"/>
    </location>
</feature>
<dbReference type="InterPro" id="IPR015943">
    <property type="entry name" value="WD40/YVTN_repeat-like_dom_sf"/>
</dbReference>
<dbReference type="Gene3D" id="2.130.10.10">
    <property type="entry name" value="YVTN repeat-like/Quinoprotein amine dehydrogenase"/>
    <property type="match status" value="3"/>
</dbReference>
<dbReference type="Proteomes" id="UP000565579">
    <property type="component" value="Unassembled WGS sequence"/>
</dbReference>
<evidence type="ECO:0000256" key="3">
    <source>
        <dbReference type="PROSITE-ProRule" id="PRU00221"/>
    </source>
</evidence>
<dbReference type="SUPFAM" id="SSF50494">
    <property type="entry name" value="Trypsin-like serine proteases"/>
    <property type="match status" value="1"/>
</dbReference>
<dbReference type="InterPro" id="IPR019775">
    <property type="entry name" value="WD40_repeat_CS"/>
</dbReference>
<comment type="caution">
    <text evidence="6">The sequence shown here is derived from an EMBL/GenBank/DDBJ whole genome shotgun (WGS) entry which is preliminary data.</text>
</comment>
<evidence type="ECO:0000256" key="2">
    <source>
        <dbReference type="ARBA" id="ARBA00022737"/>
    </source>
</evidence>
<feature type="repeat" description="WD" evidence="3">
    <location>
        <begin position="819"/>
        <end position="860"/>
    </location>
</feature>
<dbReference type="PROSITE" id="PS50294">
    <property type="entry name" value="WD_REPEATS_REGION"/>
    <property type="match status" value="9"/>
</dbReference>
<evidence type="ECO:0000256" key="1">
    <source>
        <dbReference type="ARBA" id="ARBA00022574"/>
    </source>
</evidence>
<dbReference type="InterPro" id="IPR049052">
    <property type="entry name" value="nSTAND1"/>
</dbReference>
<dbReference type="RefSeq" id="WP_185103283.1">
    <property type="nucleotide sequence ID" value="NZ_JACHMI010000001.1"/>
</dbReference>
<evidence type="ECO:0000313" key="7">
    <source>
        <dbReference type="Proteomes" id="UP000565579"/>
    </source>
</evidence>
<proteinExistence type="predicted"/>
<dbReference type="EMBL" id="JACHMI010000001">
    <property type="protein sequence ID" value="MBB6548864.1"/>
    <property type="molecule type" value="Genomic_DNA"/>
</dbReference>
<dbReference type="InterPro" id="IPR020472">
    <property type="entry name" value="WD40_PAC1"/>
</dbReference>
<feature type="repeat" description="WD" evidence="3">
    <location>
        <begin position="942"/>
        <end position="983"/>
    </location>
</feature>
<dbReference type="Pfam" id="PF00400">
    <property type="entry name" value="WD40"/>
    <property type="match status" value="10"/>
</dbReference>
<feature type="domain" description="Novel STAND NTPase 1" evidence="5">
    <location>
        <begin position="201"/>
        <end position="590"/>
    </location>
</feature>